<comment type="caution">
    <text evidence="1">The sequence shown here is derived from an EMBL/GenBank/DDBJ whole genome shotgun (WGS) entry which is preliminary data.</text>
</comment>
<keyword evidence="2" id="KW-1185">Reference proteome</keyword>
<proteinExistence type="predicted"/>
<organism evidence="1 2">
    <name type="scientific">Afipia clevelandensis ATCC 49720</name>
    <dbReference type="NCBI Taxonomy" id="883079"/>
    <lineage>
        <taxon>Bacteria</taxon>
        <taxon>Pseudomonadati</taxon>
        <taxon>Pseudomonadota</taxon>
        <taxon>Alphaproteobacteria</taxon>
        <taxon>Hyphomicrobiales</taxon>
        <taxon>Nitrobacteraceae</taxon>
        <taxon>Afipia</taxon>
    </lineage>
</organism>
<evidence type="ECO:0008006" key="3">
    <source>
        <dbReference type="Google" id="ProtNLM"/>
    </source>
</evidence>
<evidence type="ECO:0000313" key="2">
    <source>
        <dbReference type="Proteomes" id="UP000001095"/>
    </source>
</evidence>
<dbReference type="OrthoDB" id="6637825at2"/>
<dbReference type="EMBL" id="AGWY01000008">
    <property type="protein sequence ID" value="EKS35655.1"/>
    <property type="molecule type" value="Genomic_DNA"/>
</dbReference>
<reference evidence="1 2" key="1">
    <citation type="submission" date="2012-04" db="EMBL/GenBank/DDBJ databases">
        <title>The Genome Sequence of Afipia clevelandensis ATCC 49720.</title>
        <authorList>
            <consortium name="The Broad Institute Genome Sequencing Platform"/>
            <person name="Earl A."/>
            <person name="Ward D."/>
            <person name="Feldgarden M."/>
            <person name="Gevers D."/>
            <person name="Huys G."/>
            <person name="Walker B."/>
            <person name="Young S.K."/>
            <person name="Zeng Q."/>
            <person name="Gargeya S."/>
            <person name="Fitzgerald M."/>
            <person name="Haas B."/>
            <person name="Abouelleil A."/>
            <person name="Alvarado L."/>
            <person name="Arachchi H.M."/>
            <person name="Berlin A."/>
            <person name="Chapman S.B."/>
            <person name="Goldberg J."/>
            <person name="Griggs A."/>
            <person name="Gujja S."/>
            <person name="Hansen M."/>
            <person name="Howarth C."/>
            <person name="Imamovic A."/>
            <person name="Larimer J."/>
            <person name="McCowen C."/>
            <person name="Montmayeur A."/>
            <person name="Murphy C."/>
            <person name="Neiman D."/>
            <person name="Pearson M."/>
            <person name="Priest M."/>
            <person name="Roberts A."/>
            <person name="Saif S."/>
            <person name="Shea T."/>
            <person name="Sisk P."/>
            <person name="Sykes S."/>
            <person name="Wortman J."/>
            <person name="Nusbaum C."/>
            <person name="Birren B."/>
        </authorList>
    </citation>
    <scope>NUCLEOTIDE SEQUENCE [LARGE SCALE GENOMIC DNA]</scope>
    <source>
        <strain evidence="1 2">ATCC 49720</strain>
    </source>
</reference>
<dbReference type="Proteomes" id="UP000001095">
    <property type="component" value="Unassembled WGS sequence"/>
</dbReference>
<accession>K8P7N4</accession>
<name>K8P7N4_9BRAD</name>
<sequence length="222" mass="25399">MRLTRIDNTQRHDHRFLEDNDDCAFLGEFTARQGFDFSETNKQIHNLKIPPSKAREQPFKQTYKNRAINFWANKLRLAVPLGSLPNATWIPVPCSKLADHPDHDDRLATVLRTYDSQRILDVRKLVKCNANREAAHNLDGGRPTPESLKEAFEIDTTLQLDGINEVVIFDDVITRGASFKAMTSILREALPKTNFRGIFLARTVHLQEQDPFAGFEEVDLNN</sequence>
<dbReference type="InterPro" id="IPR000836">
    <property type="entry name" value="PRTase_dom"/>
</dbReference>
<dbReference type="AlphaFoldDB" id="K8P7N4"/>
<evidence type="ECO:0000313" key="1">
    <source>
        <dbReference type="EMBL" id="EKS35655.1"/>
    </source>
</evidence>
<dbReference type="CDD" id="cd06223">
    <property type="entry name" value="PRTases_typeI"/>
    <property type="match status" value="1"/>
</dbReference>
<protein>
    <recommendedName>
        <fullName evidence="3">Phosphoribosyltransferase domain-containing protein</fullName>
    </recommendedName>
</protein>
<dbReference type="RefSeq" id="WP_002712733.1">
    <property type="nucleotide sequence ID" value="NZ_KB375281.1"/>
</dbReference>
<gene>
    <name evidence="1" type="ORF">HMPREF9696_01867</name>
</gene>
<dbReference type="HOGENOM" id="CLU_1298490_0_0_5"/>